<proteinExistence type="predicted"/>
<keyword evidence="1" id="KW-0677">Repeat</keyword>
<dbReference type="PANTHER" id="PTHR24189:SF50">
    <property type="entry name" value="ANKYRIN REPEAT AND SOCS BOX PROTEIN 2"/>
    <property type="match status" value="1"/>
</dbReference>
<evidence type="ECO:0000256" key="3">
    <source>
        <dbReference type="PROSITE-ProRule" id="PRU00023"/>
    </source>
</evidence>
<dbReference type="PROSITE" id="PS50088">
    <property type="entry name" value="ANK_REPEAT"/>
    <property type="match status" value="1"/>
</dbReference>
<dbReference type="Gene3D" id="1.25.40.20">
    <property type="entry name" value="Ankyrin repeat-containing domain"/>
    <property type="match status" value="2"/>
</dbReference>
<sequence>MVSSLKDKWRKISQNKGLAIVRFLKDKIRKNRDWTPRGLDDRRTMQGLARCALREFDDQEYGRCIEMLSIWPRGRKALKHMLRLRPGIASASEGRTRGALLHYAVPDRLDFVVALLEAGADPNARSKWLDWTPLFHATVENVKHGASVVTSLLEHGADPNAKSAEGMTALHHAARHNNVAICKLLIAAGSDVNAKDNEDCAPLEFAAENKTPKCIETLLAAGAELTSDVVEAAMCEGSPRGLHLLFRAEPCCVHWAFYSIDRDALCINVEYLNRIRKAAVDAQFFVRPGETASEDRDRFARSVDALITSEPQISKHRKRCAECGKLVSRGACRFAAYEEYERDQLRALTTIVQRIVGHRVPAEIGDIIVEYWGHPGSYVVF</sequence>
<evidence type="ECO:0000256" key="1">
    <source>
        <dbReference type="ARBA" id="ARBA00022737"/>
    </source>
</evidence>
<keyword evidence="2 3" id="KW-0040">ANK repeat</keyword>
<keyword evidence="5" id="KW-1185">Reference proteome</keyword>
<dbReference type="EMBL" id="CAKKNE010000003">
    <property type="protein sequence ID" value="CAH0371469.1"/>
    <property type="molecule type" value="Genomic_DNA"/>
</dbReference>
<dbReference type="AlphaFoldDB" id="A0A8J2WXI8"/>
<reference evidence="4" key="1">
    <citation type="submission" date="2021-11" db="EMBL/GenBank/DDBJ databases">
        <authorList>
            <consortium name="Genoscope - CEA"/>
            <person name="William W."/>
        </authorList>
    </citation>
    <scope>NUCLEOTIDE SEQUENCE</scope>
</reference>
<dbReference type="Proteomes" id="UP000789595">
    <property type="component" value="Unassembled WGS sequence"/>
</dbReference>
<evidence type="ECO:0000313" key="4">
    <source>
        <dbReference type="EMBL" id="CAH0371469.1"/>
    </source>
</evidence>
<gene>
    <name evidence="4" type="ORF">PECAL_3P14140</name>
</gene>
<dbReference type="SMART" id="SM00248">
    <property type="entry name" value="ANK"/>
    <property type="match status" value="4"/>
</dbReference>
<dbReference type="OrthoDB" id="90295at2759"/>
<comment type="caution">
    <text evidence="4">The sequence shown here is derived from an EMBL/GenBank/DDBJ whole genome shotgun (WGS) entry which is preliminary data.</text>
</comment>
<dbReference type="InterPro" id="IPR050745">
    <property type="entry name" value="Multifunctional_regulatory"/>
</dbReference>
<dbReference type="PANTHER" id="PTHR24189">
    <property type="entry name" value="MYOTROPHIN"/>
    <property type="match status" value="1"/>
</dbReference>
<dbReference type="Pfam" id="PF12796">
    <property type="entry name" value="Ank_2"/>
    <property type="match status" value="1"/>
</dbReference>
<organism evidence="4 5">
    <name type="scientific">Pelagomonas calceolata</name>
    <dbReference type="NCBI Taxonomy" id="35677"/>
    <lineage>
        <taxon>Eukaryota</taxon>
        <taxon>Sar</taxon>
        <taxon>Stramenopiles</taxon>
        <taxon>Ochrophyta</taxon>
        <taxon>Pelagophyceae</taxon>
        <taxon>Pelagomonadales</taxon>
        <taxon>Pelagomonadaceae</taxon>
        <taxon>Pelagomonas</taxon>
    </lineage>
</organism>
<evidence type="ECO:0000313" key="5">
    <source>
        <dbReference type="Proteomes" id="UP000789595"/>
    </source>
</evidence>
<dbReference type="InterPro" id="IPR002110">
    <property type="entry name" value="Ankyrin_rpt"/>
</dbReference>
<evidence type="ECO:0000256" key="2">
    <source>
        <dbReference type="ARBA" id="ARBA00023043"/>
    </source>
</evidence>
<name>A0A8J2WXI8_9STRA</name>
<dbReference type="InterPro" id="IPR036770">
    <property type="entry name" value="Ankyrin_rpt-contain_sf"/>
</dbReference>
<dbReference type="PROSITE" id="PS50297">
    <property type="entry name" value="ANK_REP_REGION"/>
    <property type="match status" value="1"/>
</dbReference>
<accession>A0A8J2WXI8</accession>
<dbReference type="SUPFAM" id="SSF48403">
    <property type="entry name" value="Ankyrin repeat"/>
    <property type="match status" value="1"/>
</dbReference>
<protein>
    <submittedName>
        <fullName evidence="4">Uncharacterized protein</fullName>
    </submittedName>
</protein>
<feature type="repeat" description="ANK" evidence="3">
    <location>
        <begin position="165"/>
        <end position="197"/>
    </location>
</feature>